<dbReference type="SUPFAM" id="SSF51905">
    <property type="entry name" value="FAD/NAD(P)-binding domain"/>
    <property type="match status" value="1"/>
</dbReference>
<dbReference type="Gene3D" id="3.50.50.60">
    <property type="entry name" value="FAD/NAD(P)-binding domain"/>
    <property type="match status" value="2"/>
</dbReference>
<feature type="domain" description="FAD dependent oxidoreductase" evidence="1">
    <location>
        <begin position="142"/>
        <end position="575"/>
    </location>
</feature>
<sequence length="610" mass="67543">MKFLVSTHVQEFRSVLGDDTSHVCFCQHHSGLSSQINGRDVIDVWICEGGEVTEALMDQWLDRNWNSPKTLLVNDAKFIPNLENLSKGRVAEIQAISKEEQRASSWVISTLRKGEMLYARACARGPVQHNGVTLDHDTKKTVLIVGAGIMNLVTAEFLAIRGFQVRIVDAGPDPRTCKDWTLLGATHAGGNARMFSYTEADNYNERGSDIYHNMRHIFRKTTLNGGWSVKSPLSFSAAEEAWVNAFEQVPIWLAQAMKEDIYYVNREAGKLWTEYMDRAPQLFEGVSLHTDILRLYAEETALAAAYELSRDLGVVVQDLSQAELLKENTGFSAAARFNDLAGGLIVQGFTLGIHSFVNKLIDRILELGGEFSWNCPVQRIRHNASGEVTSLESQLGALQADNFVISTGVARNGLLDGTASENLLQGVLGVWLKIPNLDPMLRNSTKIHRRGYLVEDINVTVSKDVKTGEDILILGGGYGYVGLDWPSLESPELQALFKELEEVALTYFPAGYQRAKERGTLWLDGERKFCIRPFTCTGLGIFEDIPTATGGHLIITGGNNTGGFAQAPAIARAVCRAMVGEHDPIHVLFNPHRSKLVDQKARDFRFVSSL</sequence>
<organism evidence="2 3">
    <name type="scientific">Westerdykella ornata</name>
    <dbReference type="NCBI Taxonomy" id="318751"/>
    <lineage>
        <taxon>Eukaryota</taxon>
        <taxon>Fungi</taxon>
        <taxon>Dikarya</taxon>
        <taxon>Ascomycota</taxon>
        <taxon>Pezizomycotina</taxon>
        <taxon>Dothideomycetes</taxon>
        <taxon>Pleosporomycetidae</taxon>
        <taxon>Pleosporales</taxon>
        <taxon>Sporormiaceae</taxon>
        <taxon>Westerdykella</taxon>
    </lineage>
</organism>
<dbReference type="Proteomes" id="UP000800097">
    <property type="component" value="Unassembled WGS sequence"/>
</dbReference>
<name>A0A6A6JAN7_WESOR</name>
<gene>
    <name evidence="2" type="ORF">EI97DRAFT_437141</name>
</gene>
<dbReference type="GeneID" id="54552456"/>
<reference evidence="2" key="1">
    <citation type="journal article" date="2020" name="Stud. Mycol.">
        <title>101 Dothideomycetes genomes: a test case for predicting lifestyles and emergence of pathogens.</title>
        <authorList>
            <person name="Haridas S."/>
            <person name="Albert R."/>
            <person name="Binder M."/>
            <person name="Bloem J."/>
            <person name="Labutti K."/>
            <person name="Salamov A."/>
            <person name="Andreopoulos B."/>
            <person name="Baker S."/>
            <person name="Barry K."/>
            <person name="Bills G."/>
            <person name="Bluhm B."/>
            <person name="Cannon C."/>
            <person name="Castanera R."/>
            <person name="Culley D."/>
            <person name="Daum C."/>
            <person name="Ezra D."/>
            <person name="Gonzalez J."/>
            <person name="Henrissat B."/>
            <person name="Kuo A."/>
            <person name="Liang C."/>
            <person name="Lipzen A."/>
            <person name="Lutzoni F."/>
            <person name="Magnuson J."/>
            <person name="Mondo S."/>
            <person name="Nolan M."/>
            <person name="Ohm R."/>
            <person name="Pangilinan J."/>
            <person name="Park H.-J."/>
            <person name="Ramirez L."/>
            <person name="Alfaro M."/>
            <person name="Sun H."/>
            <person name="Tritt A."/>
            <person name="Yoshinaga Y."/>
            <person name="Zwiers L.-H."/>
            <person name="Turgeon B."/>
            <person name="Goodwin S."/>
            <person name="Spatafora J."/>
            <person name="Crous P."/>
            <person name="Grigoriev I."/>
        </authorList>
    </citation>
    <scope>NUCLEOTIDE SEQUENCE</scope>
    <source>
        <strain evidence="2">CBS 379.55</strain>
    </source>
</reference>
<dbReference type="InterPro" id="IPR006076">
    <property type="entry name" value="FAD-dep_OxRdtase"/>
</dbReference>
<keyword evidence="3" id="KW-1185">Reference proteome</keyword>
<protein>
    <submittedName>
        <fullName evidence="2">Nucleotide-binding domain-containing protein</fullName>
    </submittedName>
</protein>
<dbReference type="AlphaFoldDB" id="A0A6A6JAN7"/>
<proteinExistence type="predicted"/>
<dbReference type="PANTHER" id="PTHR13847">
    <property type="entry name" value="SARCOSINE DEHYDROGENASE-RELATED"/>
    <property type="match status" value="1"/>
</dbReference>
<dbReference type="EMBL" id="ML986524">
    <property type="protein sequence ID" value="KAF2272259.1"/>
    <property type="molecule type" value="Genomic_DNA"/>
</dbReference>
<dbReference type="Gene3D" id="3.30.9.10">
    <property type="entry name" value="D-Amino Acid Oxidase, subunit A, domain 2"/>
    <property type="match status" value="1"/>
</dbReference>
<evidence type="ECO:0000313" key="3">
    <source>
        <dbReference type="Proteomes" id="UP000800097"/>
    </source>
</evidence>
<dbReference type="OrthoDB" id="3663474at2759"/>
<evidence type="ECO:0000259" key="1">
    <source>
        <dbReference type="Pfam" id="PF01266"/>
    </source>
</evidence>
<dbReference type="GO" id="GO:0005737">
    <property type="term" value="C:cytoplasm"/>
    <property type="evidence" value="ECO:0007669"/>
    <property type="project" value="TreeGrafter"/>
</dbReference>
<dbReference type="InterPro" id="IPR036188">
    <property type="entry name" value="FAD/NAD-bd_sf"/>
</dbReference>
<dbReference type="RefSeq" id="XP_033649798.1">
    <property type="nucleotide sequence ID" value="XM_033799281.1"/>
</dbReference>
<accession>A0A6A6JAN7</accession>
<dbReference type="Pfam" id="PF01266">
    <property type="entry name" value="DAO"/>
    <property type="match status" value="1"/>
</dbReference>
<evidence type="ECO:0000313" key="2">
    <source>
        <dbReference type="EMBL" id="KAF2272259.1"/>
    </source>
</evidence>